<gene>
    <name evidence="1" type="ORF">Pmar_PMAR028523</name>
</gene>
<keyword evidence="2" id="KW-1185">Reference proteome</keyword>
<name>C5LMD2_PERM5</name>
<reference evidence="1 2" key="1">
    <citation type="submission" date="2008-07" db="EMBL/GenBank/DDBJ databases">
        <authorList>
            <person name="El-Sayed N."/>
            <person name="Caler E."/>
            <person name="Inman J."/>
            <person name="Amedeo P."/>
            <person name="Hass B."/>
            <person name="Wortman J."/>
        </authorList>
    </citation>
    <scope>NUCLEOTIDE SEQUENCE [LARGE SCALE GENOMIC DNA]</scope>
    <source>
        <strain evidence="2">ATCC 50983 / TXsc</strain>
    </source>
</reference>
<sequence length="379" mass="41883">MEGITDPLVNLIKAINLHVQEDIEGCHRYLGLAARDEAFFRGVKTEQQIFDKLRSVVLMQELLLMMEDRLYDGAEHREDELATGHVAEHSPRSTDDPDPSTACLGLLVNLLPPSTASWALLGECLHHTGAHDDRIAEVLIKAATGDQGLQEESNTGTKPLRLLAVLRYTGLLLKKKKWTQAQEFLMVTHREAKKALSMALGLADTSRLPTLSGEPTSGHPMLHADCWGLMSLVLLRDGQPCEDSTQQSRECFDLYMLNEPVNVQVLTEVGFAWLSRGMPSLAEVAACRALELEASGPAHWLYGCTLCEQKDVRQGLLELQTAIGLLWDDEIQRAEIVADAEKYLQTDGAYDPPMMEAIHAANKVAQKKQDSTISATATY</sequence>
<protein>
    <submittedName>
        <fullName evidence="1">Uncharacterized protein</fullName>
    </submittedName>
</protein>
<proteinExistence type="predicted"/>
<accession>C5LMD2</accession>
<dbReference type="Proteomes" id="UP000007800">
    <property type="component" value="Unassembled WGS sequence"/>
</dbReference>
<evidence type="ECO:0000313" key="1">
    <source>
        <dbReference type="EMBL" id="EER02144.1"/>
    </source>
</evidence>
<dbReference type="RefSeq" id="XP_002769426.1">
    <property type="nucleotide sequence ID" value="XM_002769380.1"/>
</dbReference>
<dbReference type="EMBL" id="GG683442">
    <property type="protein sequence ID" value="EER02144.1"/>
    <property type="molecule type" value="Genomic_DNA"/>
</dbReference>
<dbReference type="InterPro" id="IPR011990">
    <property type="entry name" value="TPR-like_helical_dom_sf"/>
</dbReference>
<dbReference type="Gene3D" id="1.25.40.10">
    <property type="entry name" value="Tetratricopeptide repeat domain"/>
    <property type="match status" value="1"/>
</dbReference>
<dbReference type="SUPFAM" id="SSF48452">
    <property type="entry name" value="TPR-like"/>
    <property type="match status" value="1"/>
</dbReference>
<evidence type="ECO:0000313" key="2">
    <source>
        <dbReference type="Proteomes" id="UP000007800"/>
    </source>
</evidence>
<dbReference type="GeneID" id="9054955"/>
<organism evidence="2">
    <name type="scientific">Perkinsus marinus (strain ATCC 50983 / TXsc)</name>
    <dbReference type="NCBI Taxonomy" id="423536"/>
    <lineage>
        <taxon>Eukaryota</taxon>
        <taxon>Sar</taxon>
        <taxon>Alveolata</taxon>
        <taxon>Perkinsozoa</taxon>
        <taxon>Perkinsea</taxon>
        <taxon>Perkinsida</taxon>
        <taxon>Perkinsidae</taxon>
        <taxon>Perkinsus</taxon>
    </lineage>
</organism>
<dbReference type="OrthoDB" id="447231at2759"/>
<dbReference type="InParanoid" id="C5LMD2"/>
<dbReference type="AlphaFoldDB" id="C5LMD2"/>